<evidence type="ECO:0000313" key="2">
    <source>
        <dbReference type="EnsemblMetazoa" id="XP_022645375"/>
    </source>
</evidence>
<sequence length="579" mass="64469">MQHRTRDLILPICHHGSIMLGHRNQGFESMPPRVCLFVICMIVPLLVQRAETQFRPRGPFLSEPQFEQGYYSFIKAKDHEHPPKVRKPPYHRASFRCSERLVDGKLSPRDTLCGDLNKGVIPINPMGQRPINDPYPLFISSNSQTFVLSFCSLCSVMSQLQRQRSGSSAAMLNALSGLLNLAATPQISNKQVQNPEPSSGSPSTTTNLLNVLSYAGDILNAVNHDSTTAAPVVTRSPLSQVLSALTGASGASSANPSPIVQVLDFMTSESSPVKLLANMYTNSNRYKKQSDESIEKVYVKGDKPEQASRSGSSLPPTPCPSMEEYVTPVYARNYQGVWKYVVQIPQEGYLTQTIQQTTCMSQTCDFVENGLCHESPRWVSLLVAEIFYPDAVVPPAPSGGGQGLPPYSSLKTGPPRPPPHLPPHHPSFAQSFNQLSRVPTLFEKSIPGPQPAPSRLYPVYQKPVSAADWFQRPPPVEDFHNFQQYLQRRVTHSHGFRLRKSKRDVHDADDEESVQRKSFSQPPTPKSKLSKKALKCDGYDNVGCFIVRMYYDWFLVNGSCKCWKPNGKTQVKHLFGGKR</sequence>
<dbReference type="InterPro" id="IPR052444">
    <property type="entry name" value="Spz/Toll_ligand-like"/>
</dbReference>
<keyword evidence="3" id="KW-1185">Reference proteome</keyword>
<dbReference type="PANTHER" id="PTHR23199">
    <property type="entry name" value="NEUROTROPHIN 1-RELATED"/>
    <property type="match status" value="1"/>
</dbReference>
<evidence type="ECO:0000313" key="3">
    <source>
        <dbReference type="Proteomes" id="UP000594260"/>
    </source>
</evidence>
<dbReference type="RefSeq" id="XP_022645375.1">
    <property type="nucleotide sequence ID" value="XM_022789640.1"/>
</dbReference>
<dbReference type="GO" id="GO:0045087">
    <property type="term" value="P:innate immune response"/>
    <property type="evidence" value="ECO:0007669"/>
    <property type="project" value="TreeGrafter"/>
</dbReference>
<dbReference type="EnsemblMetazoa" id="XM_022789640">
    <property type="protein sequence ID" value="XP_022645375"/>
    <property type="gene ID" value="LOC111243695"/>
</dbReference>
<dbReference type="Gene3D" id="2.10.90.10">
    <property type="entry name" value="Cystine-knot cytokines"/>
    <property type="match status" value="1"/>
</dbReference>
<dbReference type="PANTHER" id="PTHR23199:SF7">
    <property type="entry name" value="RE45222P"/>
    <property type="match status" value="1"/>
</dbReference>
<accession>A0A7M7J2X5</accession>
<feature type="region of interest" description="Disordered" evidence="1">
    <location>
        <begin position="397"/>
        <end position="429"/>
    </location>
</feature>
<name>A0A7M7J2X5_VARDE</name>
<evidence type="ECO:0000256" key="1">
    <source>
        <dbReference type="SAM" id="MobiDB-lite"/>
    </source>
</evidence>
<dbReference type="AlphaFoldDB" id="A0A7M7J2X5"/>
<dbReference type="OrthoDB" id="6342974at2759"/>
<dbReference type="GO" id="GO:0005576">
    <property type="term" value="C:extracellular region"/>
    <property type="evidence" value="ECO:0007669"/>
    <property type="project" value="TreeGrafter"/>
</dbReference>
<dbReference type="InParanoid" id="A0A7M7J2X5"/>
<proteinExistence type="predicted"/>
<dbReference type="GO" id="GO:0021556">
    <property type="term" value="P:central nervous system formation"/>
    <property type="evidence" value="ECO:0007669"/>
    <property type="project" value="TreeGrafter"/>
</dbReference>
<evidence type="ECO:0008006" key="4">
    <source>
        <dbReference type="Google" id="ProtNLM"/>
    </source>
</evidence>
<dbReference type="KEGG" id="vde:111243695"/>
<dbReference type="InterPro" id="IPR029034">
    <property type="entry name" value="Cystine-knot_cytokine"/>
</dbReference>
<dbReference type="GeneID" id="111243695"/>
<protein>
    <recommendedName>
        <fullName evidence="4">Spaetzle domain-containing protein</fullName>
    </recommendedName>
</protein>
<dbReference type="GO" id="GO:0008083">
    <property type="term" value="F:growth factor activity"/>
    <property type="evidence" value="ECO:0007669"/>
    <property type="project" value="TreeGrafter"/>
</dbReference>
<feature type="compositionally biased region" description="Pro residues" evidence="1">
    <location>
        <begin position="414"/>
        <end position="425"/>
    </location>
</feature>
<dbReference type="FunCoup" id="A0A7M7J2X5">
    <property type="interactions" value="12"/>
</dbReference>
<organism evidence="2 3">
    <name type="scientific">Varroa destructor</name>
    <name type="common">Honeybee mite</name>
    <dbReference type="NCBI Taxonomy" id="109461"/>
    <lineage>
        <taxon>Eukaryota</taxon>
        <taxon>Metazoa</taxon>
        <taxon>Ecdysozoa</taxon>
        <taxon>Arthropoda</taxon>
        <taxon>Chelicerata</taxon>
        <taxon>Arachnida</taxon>
        <taxon>Acari</taxon>
        <taxon>Parasitiformes</taxon>
        <taxon>Mesostigmata</taxon>
        <taxon>Gamasina</taxon>
        <taxon>Dermanyssoidea</taxon>
        <taxon>Varroidae</taxon>
        <taxon>Varroa</taxon>
    </lineage>
</organism>
<dbReference type="OMA" id="KVRPPPY"/>
<reference evidence="2" key="1">
    <citation type="submission" date="2021-01" db="UniProtKB">
        <authorList>
            <consortium name="EnsemblMetazoa"/>
        </authorList>
    </citation>
    <scope>IDENTIFICATION</scope>
</reference>
<dbReference type="SUPFAM" id="SSF57501">
    <property type="entry name" value="Cystine-knot cytokines"/>
    <property type="match status" value="1"/>
</dbReference>
<dbReference type="GO" id="GO:0005121">
    <property type="term" value="F:Toll binding"/>
    <property type="evidence" value="ECO:0007669"/>
    <property type="project" value="TreeGrafter"/>
</dbReference>
<feature type="region of interest" description="Disordered" evidence="1">
    <location>
        <begin position="497"/>
        <end position="530"/>
    </location>
</feature>
<dbReference type="Proteomes" id="UP000594260">
    <property type="component" value="Unplaced"/>
</dbReference>